<comment type="caution">
    <text evidence="1">The sequence shown here is derived from an EMBL/GenBank/DDBJ whole genome shotgun (WGS) entry which is preliminary data.</text>
</comment>
<name>A0A368V6J5_9BACT</name>
<dbReference type="Proteomes" id="UP000252733">
    <property type="component" value="Unassembled WGS sequence"/>
</dbReference>
<dbReference type="AlphaFoldDB" id="A0A368V6J5"/>
<evidence type="ECO:0000313" key="1">
    <source>
        <dbReference type="EMBL" id="RCW36777.1"/>
    </source>
</evidence>
<proteinExistence type="predicted"/>
<evidence type="ECO:0000313" key="2">
    <source>
        <dbReference type="Proteomes" id="UP000252733"/>
    </source>
</evidence>
<dbReference type="EMBL" id="QPIZ01000007">
    <property type="protein sequence ID" value="RCW36777.1"/>
    <property type="molecule type" value="Genomic_DNA"/>
</dbReference>
<reference evidence="1 2" key="1">
    <citation type="submission" date="2018-07" db="EMBL/GenBank/DDBJ databases">
        <title>Freshwater and sediment microbial communities from various areas in North America, analyzing microbe dynamics in response to fracking.</title>
        <authorList>
            <person name="Lamendella R."/>
        </authorList>
    </citation>
    <scope>NUCLEOTIDE SEQUENCE [LARGE SCALE GENOMIC DNA]</scope>
    <source>
        <strain evidence="1 2">160A</strain>
    </source>
</reference>
<organism evidence="1 2">
    <name type="scientific">Marinilabilia salmonicolor</name>
    <dbReference type="NCBI Taxonomy" id="989"/>
    <lineage>
        <taxon>Bacteria</taxon>
        <taxon>Pseudomonadati</taxon>
        <taxon>Bacteroidota</taxon>
        <taxon>Bacteroidia</taxon>
        <taxon>Marinilabiliales</taxon>
        <taxon>Marinilabiliaceae</taxon>
        <taxon>Marinilabilia</taxon>
    </lineage>
</organism>
<accession>A0A368V6J5</accession>
<protein>
    <submittedName>
        <fullName evidence="1">Uncharacterized protein</fullName>
    </submittedName>
</protein>
<keyword evidence="2" id="KW-1185">Reference proteome</keyword>
<sequence>MEVKQFKPSEESPNLPEAFNLLMLWELTNSSTALNLNLSLNLPKNLRLRSQTIKSLTHLNPISMQQTFTTLNNQTLTVDSGLIEPFDYRKIAQSHYTLSTGAHIRAFIPRKLIDENSNNSPLPLEVFQQVQTYNQLIYNPAIFQKVLEHQIEILQRPEYFLLRLPALFINHQFPEYNTSFTLGSLLESWQYNHTLSSVDDAGELMLIAVLHPGPGNYTFRAWSPQRKDFRDIRISGSTSSIIEEFEQLNKRYPVQLKENDFFASNLLEELK</sequence>
<gene>
    <name evidence="1" type="ORF">DFO77_10768</name>
</gene>